<comment type="caution">
    <text evidence="1">The sequence shown here is derived from an EMBL/GenBank/DDBJ whole genome shotgun (WGS) entry which is preliminary data.</text>
</comment>
<evidence type="ECO:0000313" key="1">
    <source>
        <dbReference type="EMBL" id="PZQ45595.1"/>
    </source>
</evidence>
<organism evidence="1 2">
    <name type="scientific">Micavibrio aeruginosavorus</name>
    <dbReference type="NCBI Taxonomy" id="349221"/>
    <lineage>
        <taxon>Bacteria</taxon>
        <taxon>Pseudomonadati</taxon>
        <taxon>Bdellovibrionota</taxon>
        <taxon>Bdellovibrionia</taxon>
        <taxon>Bdellovibrionales</taxon>
        <taxon>Pseudobdellovibrionaceae</taxon>
        <taxon>Micavibrio</taxon>
    </lineage>
</organism>
<evidence type="ECO:0000313" key="2">
    <source>
        <dbReference type="Proteomes" id="UP000249417"/>
    </source>
</evidence>
<dbReference type="Proteomes" id="UP000249417">
    <property type="component" value="Unassembled WGS sequence"/>
</dbReference>
<name>A0A2W5N499_9BACT</name>
<proteinExistence type="predicted"/>
<accession>A0A2W5N499</accession>
<sequence>MFHKQFNHELTVNNENPNSDNLLELIKSDIENSLLKVLQLDYQGATYENKKKHSMARIYLTASLLELSKIE</sequence>
<dbReference type="AlphaFoldDB" id="A0A2W5N499"/>
<gene>
    <name evidence="1" type="ORF">DI551_06950</name>
</gene>
<dbReference type="EMBL" id="QFQB01000044">
    <property type="protein sequence ID" value="PZQ45595.1"/>
    <property type="molecule type" value="Genomic_DNA"/>
</dbReference>
<protein>
    <submittedName>
        <fullName evidence="1">Uncharacterized protein</fullName>
    </submittedName>
</protein>
<reference evidence="1 2" key="1">
    <citation type="submission" date="2017-08" db="EMBL/GenBank/DDBJ databases">
        <title>Infants hospitalized years apart are colonized by the same room-sourced microbial strains.</title>
        <authorList>
            <person name="Brooks B."/>
            <person name="Olm M.R."/>
            <person name="Firek B.A."/>
            <person name="Baker R."/>
            <person name="Thomas B.C."/>
            <person name="Morowitz M.J."/>
            <person name="Banfield J.F."/>
        </authorList>
    </citation>
    <scope>NUCLEOTIDE SEQUENCE [LARGE SCALE GENOMIC DNA]</scope>
    <source>
        <strain evidence="1">S2_005_002_R2_29</strain>
    </source>
</reference>